<accession>A0A4C1WHY2</accession>
<keyword evidence="2" id="KW-1185">Reference proteome</keyword>
<evidence type="ECO:0000313" key="2">
    <source>
        <dbReference type="Proteomes" id="UP000299102"/>
    </source>
</evidence>
<gene>
    <name evidence="1" type="ORF">EVAR_33492_1</name>
</gene>
<dbReference type="EMBL" id="BGZK01000551">
    <property type="protein sequence ID" value="GBP49737.1"/>
    <property type="molecule type" value="Genomic_DNA"/>
</dbReference>
<dbReference type="Proteomes" id="UP000299102">
    <property type="component" value="Unassembled WGS sequence"/>
</dbReference>
<comment type="caution">
    <text evidence="1">The sequence shown here is derived from an EMBL/GenBank/DDBJ whole genome shotgun (WGS) entry which is preliminary data.</text>
</comment>
<evidence type="ECO:0000313" key="1">
    <source>
        <dbReference type="EMBL" id="GBP49737.1"/>
    </source>
</evidence>
<sequence>MINGVGHGALQNPRGNYRHTLTRYRRTGAVILWKIQPVGWIGPALRGRARRSNSEGLFYLFDAIKSVLKAVGAPRAARRRLAVNGVRSGRGPRAYLQETVQKCIKYSFHALFHNSRGKLGESREQLHSHSPPLAPYARRPERFIRRVRIWEKTLFFFNGSPSIVPHRRLIAFPTDLLKMDEDLKTGIRYKAEQHYALALRLGAWSGRRAAYRSDTWTCFMGGGTRTGHAWPPPRDQSATTLLNKLSHIYITYNRNVRKTSWSKGKQASQTISLRAFTAERNYRSDRYCQQLMKLKQEVEKKRSELMN</sequence>
<name>A0A4C1WHY2_EUMVA</name>
<proteinExistence type="predicted"/>
<dbReference type="AlphaFoldDB" id="A0A4C1WHY2"/>
<organism evidence="1 2">
    <name type="scientific">Eumeta variegata</name>
    <name type="common">Bagworm moth</name>
    <name type="synonym">Eumeta japonica</name>
    <dbReference type="NCBI Taxonomy" id="151549"/>
    <lineage>
        <taxon>Eukaryota</taxon>
        <taxon>Metazoa</taxon>
        <taxon>Ecdysozoa</taxon>
        <taxon>Arthropoda</taxon>
        <taxon>Hexapoda</taxon>
        <taxon>Insecta</taxon>
        <taxon>Pterygota</taxon>
        <taxon>Neoptera</taxon>
        <taxon>Endopterygota</taxon>
        <taxon>Lepidoptera</taxon>
        <taxon>Glossata</taxon>
        <taxon>Ditrysia</taxon>
        <taxon>Tineoidea</taxon>
        <taxon>Psychidae</taxon>
        <taxon>Oiketicinae</taxon>
        <taxon>Eumeta</taxon>
    </lineage>
</organism>
<protein>
    <submittedName>
        <fullName evidence="1">Uncharacterized protein</fullName>
    </submittedName>
</protein>
<reference evidence="1 2" key="1">
    <citation type="journal article" date="2019" name="Commun. Biol.">
        <title>The bagworm genome reveals a unique fibroin gene that provides high tensile strength.</title>
        <authorList>
            <person name="Kono N."/>
            <person name="Nakamura H."/>
            <person name="Ohtoshi R."/>
            <person name="Tomita M."/>
            <person name="Numata K."/>
            <person name="Arakawa K."/>
        </authorList>
    </citation>
    <scope>NUCLEOTIDE SEQUENCE [LARGE SCALE GENOMIC DNA]</scope>
</reference>